<keyword evidence="2" id="KW-0732">Signal</keyword>
<reference evidence="3 4" key="1">
    <citation type="submission" date="2016-01" db="EMBL/GenBank/DDBJ databases">
        <authorList>
            <person name="Regsiter A."/>
            <person name="william w."/>
        </authorList>
    </citation>
    <scope>NUCLEOTIDE SEQUENCE [LARGE SCALE GENOMIC DNA]</scope>
    <source>
        <strain evidence="3 4">CFBP 6927</strain>
    </source>
</reference>
<gene>
    <name evidence="3" type="ORF">AGR13a_Lc10085</name>
</gene>
<organism evidence="3 4">
    <name type="scientific">Agrobacterium genomosp. 13 str. CFBP 6927</name>
    <dbReference type="NCBI Taxonomy" id="1183428"/>
    <lineage>
        <taxon>Bacteria</taxon>
        <taxon>Pseudomonadati</taxon>
        <taxon>Pseudomonadota</taxon>
        <taxon>Alphaproteobacteria</taxon>
        <taxon>Hyphomicrobiales</taxon>
        <taxon>Rhizobiaceae</taxon>
        <taxon>Rhizobium/Agrobacterium group</taxon>
        <taxon>Agrobacterium</taxon>
        <taxon>Agrobacterium tumefaciens complex</taxon>
    </lineage>
</organism>
<feature type="region of interest" description="Disordered" evidence="1">
    <location>
        <begin position="35"/>
        <end position="61"/>
    </location>
</feature>
<evidence type="ECO:0000256" key="2">
    <source>
        <dbReference type="SAM" id="SignalP"/>
    </source>
</evidence>
<name>A0ABM9VIF9_9HYPH</name>
<evidence type="ECO:0000313" key="3">
    <source>
        <dbReference type="EMBL" id="CUX44572.1"/>
    </source>
</evidence>
<keyword evidence="4" id="KW-1185">Reference proteome</keyword>
<comment type="caution">
    <text evidence="3">The sequence shown here is derived from an EMBL/GenBank/DDBJ whole genome shotgun (WGS) entry which is preliminary data.</text>
</comment>
<protein>
    <recommendedName>
        <fullName evidence="5">Secreted protein</fullName>
    </recommendedName>
</protein>
<evidence type="ECO:0000256" key="1">
    <source>
        <dbReference type="SAM" id="MobiDB-lite"/>
    </source>
</evidence>
<evidence type="ECO:0008006" key="5">
    <source>
        <dbReference type="Google" id="ProtNLM"/>
    </source>
</evidence>
<feature type="signal peptide" evidence="2">
    <location>
        <begin position="1"/>
        <end position="24"/>
    </location>
</feature>
<feature type="compositionally biased region" description="Basic and acidic residues" evidence="1">
    <location>
        <begin position="36"/>
        <end position="56"/>
    </location>
</feature>
<accession>A0ABM9VIF9</accession>
<dbReference type="EMBL" id="FBWH01000035">
    <property type="protein sequence ID" value="CUX44572.1"/>
    <property type="molecule type" value="Genomic_DNA"/>
</dbReference>
<feature type="chain" id="PRO_5046652262" description="Secreted protein" evidence="2">
    <location>
        <begin position="25"/>
        <end position="82"/>
    </location>
</feature>
<sequence>MMRYFYVVLATAFGLSFVWSVALAKDRVVETPTVKSRQEEKRQHSACRMEQREKAGSRRLRNTCRKDAVEKPLAPITGRTGR</sequence>
<evidence type="ECO:0000313" key="4">
    <source>
        <dbReference type="Proteomes" id="UP000191812"/>
    </source>
</evidence>
<proteinExistence type="predicted"/>
<dbReference type="Proteomes" id="UP000191812">
    <property type="component" value="Unassembled WGS sequence"/>
</dbReference>